<evidence type="ECO:0000256" key="1">
    <source>
        <dbReference type="RuleBase" id="RU003513"/>
    </source>
</evidence>
<gene>
    <name evidence="3" type="ORF">SAMN05660199_01845</name>
</gene>
<name>A0A1H0J2B7_9ACTN</name>
<proteinExistence type="inferred from homology"/>
<dbReference type="NCBIfam" id="TIGR00236">
    <property type="entry name" value="wecB"/>
    <property type="match status" value="1"/>
</dbReference>
<feature type="domain" description="UDP-N-acetylglucosamine 2-epimerase" evidence="2">
    <location>
        <begin position="29"/>
        <end position="357"/>
    </location>
</feature>
<keyword evidence="1" id="KW-0413">Isomerase</keyword>
<keyword evidence="4" id="KW-1185">Reference proteome</keyword>
<dbReference type="InterPro" id="IPR003331">
    <property type="entry name" value="UDP_GlcNAc_Epimerase_2_dom"/>
</dbReference>
<evidence type="ECO:0000313" key="3">
    <source>
        <dbReference type="EMBL" id="SDO37856.1"/>
    </source>
</evidence>
<dbReference type="OrthoDB" id="9803238at2"/>
<protein>
    <submittedName>
        <fullName evidence="3">UDP-N-acetylglucosamine 2-epimerase (Non-hydrolysing)</fullName>
    </submittedName>
</protein>
<dbReference type="PANTHER" id="PTHR43174:SF1">
    <property type="entry name" value="UDP-N-ACETYLGLUCOSAMINE 2-EPIMERASE"/>
    <property type="match status" value="1"/>
</dbReference>
<dbReference type="InterPro" id="IPR029767">
    <property type="entry name" value="WecB-like"/>
</dbReference>
<accession>A0A1H0J2B7</accession>
<dbReference type="PANTHER" id="PTHR43174">
    <property type="entry name" value="UDP-N-ACETYLGLUCOSAMINE 2-EPIMERASE"/>
    <property type="match status" value="1"/>
</dbReference>
<dbReference type="STRING" id="1052260.SAMN05660199_01845"/>
<sequence length="365" mass="38723">MSSGTAVVVGTRPEAVKLAYVARALGDRAVVVHTGQHYDATLWADVVGDLPMPPIAHHIAVGGRSRGEQIGRATELLTRLLIEHPVRAVVVQGDTNSTLAGALAANATGTPLVHVEAGLRSDDRSMPEESNRLLVDRISDLCCVPIAANAARLEREGVAADRIEVTGNTLADALSDLVPRTGEADTLLGGLGLERGGFALATVHRASNVDDRRTLAALADGLAALARRVTVVLPLHPHTRARLAEFDLTDRLAGVRTVDPVGPRQFLALEAAAGLLVSDSGGVQEEACLLRRPLVVLRNSTERPELLDGWCRLLGDADPVGVLEQAWADVPSWTADLAVRPLPYGTDSASARIVAEIDRRWPVPR</sequence>
<reference evidence="4" key="1">
    <citation type="submission" date="2016-10" db="EMBL/GenBank/DDBJ databases">
        <authorList>
            <person name="Varghese N."/>
            <person name="Submissions S."/>
        </authorList>
    </citation>
    <scope>NUCLEOTIDE SEQUENCE [LARGE SCALE GENOMIC DNA]</scope>
    <source>
        <strain evidence="4">DSM 45843</strain>
    </source>
</reference>
<dbReference type="EMBL" id="FNIR01000005">
    <property type="protein sequence ID" value="SDO37856.1"/>
    <property type="molecule type" value="Genomic_DNA"/>
</dbReference>
<dbReference type="GO" id="GO:0016853">
    <property type="term" value="F:isomerase activity"/>
    <property type="evidence" value="ECO:0007669"/>
    <property type="project" value="UniProtKB-KW"/>
</dbReference>
<dbReference type="Pfam" id="PF02350">
    <property type="entry name" value="Epimerase_2"/>
    <property type="match status" value="1"/>
</dbReference>
<dbReference type="Proteomes" id="UP000199088">
    <property type="component" value="Unassembled WGS sequence"/>
</dbReference>
<dbReference type="AlphaFoldDB" id="A0A1H0J2B7"/>
<evidence type="ECO:0000259" key="2">
    <source>
        <dbReference type="Pfam" id="PF02350"/>
    </source>
</evidence>
<comment type="similarity">
    <text evidence="1">Belongs to the UDP-N-acetylglucosamine 2-epimerase family.</text>
</comment>
<dbReference type="Gene3D" id="3.40.50.2000">
    <property type="entry name" value="Glycogen Phosphorylase B"/>
    <property type="match status" value="2"/>
</dbReference>
<dbReference type="SUPFAM" id="SSF53756">
    <property type="entry name" value="UDP-Glycosyltransferase/glycogen phosphorylase"/>
    <property type="match status" value="1"/>
</dbReference>
<dbReference type="RefSeq" id="WP_091243613.1">
    <property type="nucleotide sequence ID" value="NZ_FNIR01000005.1"/>
</dbReference>
<organism evidence="3 4">
    <name type="scientific">Klenkia soli</name>
    <dbReference type="NCBI Taxonomy" id="1052260"/>
    <lineage>
        <taxon>Bacteria</taxon>
        <taxon>Bacillati</taxon>
        <taxon>Actinomycetota</taxon>
        <taxon>Actinomycetes</taxon>
        <taxon>Geodermatophilales</taxon>
        <taxon>Geodermatophilaceae</taxon>
        <taxon>Klenkia</taxon>
    </lineage>
</organism>
<evidence type="ECO:0000313" key="4">
    <source>
        <dbReference type="Proteomes" id="UP000199088"/>
    </source>
</evidence>